<dbReference type="Pfam" id="PF07654">
    <property type="entry name" value="C1-set"/>
    <property type="match status" value="1"/>
</dbReference>
<dbReference type="SUPFAM" id="SSF48726">
    <property type="entry name" value="Immunoglobulin"/>
    <property type="match status" value="1"/>
</dbReference>
<feature type="transmembrane region" description="Helical" evidence="2">
    <location>
        <begin position="150"/>
        <end position="169"/>
    </location>
</feature>
<dbReference type="Proteomes" id="UP000518266">
    <property type="component" value="Unassembled WGS sequence"/>
</dbReference>
<dbReference type="InterPro" id="IPR036179">
    <property type="entry name" value="Ig-like_dom_sf"/>
</dbReference>
<dbReference type="Gene3D" id="2.60.40.10">
    <property type="entry name" value="Immunoglobulins"/>
    <property type="match status" value="1"/>
</dbReference>
<keyword evidence="2" id="KW-0812">Transmembrane</keyword>
<evidence type="ECO:0000313" key="5">
    <source>
        <dbReference type="Proteomes" id="UP000518266"/>
    </source>
</evidence>
<keyword evidence="1" id="KW-0393">Immunoglobulin domain</keyword>
<feature type="domain" description="Ig-like" evidence="3">
    <location>
        <begin position="37"/>
        <end position="125"/>
    </location>
</feature>
<name>A0A7J5YVC2_DISMA</name>
<dbReference type="AlphaFoldDB" id="A0A7J5YVC2"/>
<keyword evidence="5" id="KW-1185">Reference proteome</keyword>
<dbReference type="CDD" id="cd00098">
    <property type="entry name" value="IgC1"/>
    <property type="match status" value="1"/>
</dbReference>
<reference evidence="4 5" key="1">
    <citation type="submission" date="2020-03" db="EMBL/GenBank/DDBJ databases">
        <title>Dissostichus mawsoni Genome sequencing and assembly.</title>
        <authorList>
            <person name="Park H."/>
        </authorList>
    </citation>
    <scope>NUCLEOTIDE SEQUENCE [LARGE SCALE GENOMIC DNA]</scope>
    <source>
        <strain evidence="4">DM0001</strain>
        <tissue evidence="4">Muscle</tissue>
    </source>
</reference>
<dbReference type="InterPro" id="IPR003597">
    <property type="entry name" value="Ig_C1-set"/>
</dbReference>
<evidence type="ECO:0000256" key="2">
    <source>
        <dbReference type="SAM" id="Phobius"/>
    </source>
</evidence>
<dbReference type="PANTHER" id="PTHR23411">
    <property type="entry name" value="TAPASIN"/>
    <property type="match status" value="1"/>
</dbReference>
<dbReference type="SMART" id="SM00407">
    <property type="entry name" value="IGc1"/>
    <property type="match status" value="1"/>
</dbReference>
<dbReference type="InterPro" id="IPR013783">
    <property type="entry name" value="Ig-like_fold"/>
</dbReference>
<keyword evidence="2" id="KW-1133">Transmembrane helix</keyword>
<proteinExistence type="predicted"/>
<keyword evidence="2" id="KW-0472">Membrane</keyword>
<protein>
    <recommendedName>
        <fullName evidence="3">Ig-like domain-containing protein</fullName>
    </recommendedName>
</protein>
<accession>A0A7J5YVC2</accession>
<gene>
    <name evidence="4" type="ORF">F7725_014230</name>
</gene>
<dbReference type="InterPro" id="IPR007110">
    <property type="entry name" value="Ig-like_dom"/>
</dbReference>
<organism evidence="4 5">
    <name type="scientific">Dissostichus mawsoni</name>
    <name type="common">Antarctic cod</name>
    <dbReference type="NCBI Taxonomy" id="36200"/>
    <lineage>
        <taxon>Eukaryota</taxon>
        <taxon>Metazoa</taxon>
        <taxon>Chordata</taxon>
        <taxon>Craniata</taxon>
        <taxon>Vertebrata</taxon>
        <taxon>Euteleostomi</taxon>
        <taxon>Actinopterygii</taxon>
        <taxon>Neopterygii</taxon>
        <taxon>Teleostei</taxon>
        <taxon>Neoteleostei</taxon>
        <taxon>Acanthomorphata</taxon>
        <taxon>Eupercaria</taxon>
        <taxon>Perciformes</taxon>
        <taxon>Notothenioidei</taxon>
        <taxon>Nototheniidae</taxon>
        <taxon>Dissostichus</taxon>
    </lineage>
</organism>
<dbReference type="EMBL" id="JAAKFY010000008">
    <property type="protein sequence ID" value="KAF3853542.1"/>
    <property type="molecule type" value="Genomic_DNA"/>
</dbReference>
<sequence>MTFYPSREDQNVTFGCRVSHNSSFQELDFQLNITYLPAVKLSAVSSHSSNIPLTLYCDLESFYPEEVSVSWLQNGTVLPQPPDTEQNPDGTYRARHYYNLSPEQRGQGGKLECAVNQPGVMQPISGSENLETLDPKDDNPVLNKSAKASVAMMCISIVLVFLLCFGFSWRRRDEKQKSLSVSGIILPPRVIVGHKGRVTVSIEGRRVDRVETAWFLNDIPISDTSITGTSKANFNCLYNPLTTIHLPYGLTLTSTASEKGPLLPPREEMGYYKLHTQGPLYSSGSGTQQLISSLTFIPQISIHKGAVLKCQVSYLGKDKIVVERVSEKFTILCKKTLSFIHFVSDIQ</sequence>
<dbReference type="OrthoDB" id="10043043at2759"/>
<dbReference type="PROSITE" id="PS50835">
    <property type="entry name" value="IG_LIKE"/>
    <property type="match status" value="1"/>
</dbReference>
<evidence type="ECO:0000256" key="1">
    <source>
        <dbReference type="ARBA" id="ARBA00023319"/>
    </source>
</evidence>
<dbReference type="InterPro" id="IPR050380">
    <property type="entry name" value="Immune_Resp_Modulators"/>
</dbReference>
<comment type="caution">
    <text evidence="4">The sequence shown here is derived from an EMBL/GenBank/DDBJ whole genome shotgun (WGS) entry which is preliminary data.</text>
</comment>
<evidence type="ECO:0000259" key="3">
    <source>
        <dbReference type="PROSITE" id="PS50835"/>
    </source>
</evidence>
<evidence type="ECO:0000313" key="4">
    <source>
        <dbReference type="EMBL" id="KAF3853542.1"/>
    </source>
</evidence>